<dbReference type="EMBL" id="ASHM01063914">
    <property type="protein sequence ID" value="PNX90762.1"/>
    <property type="molecule type" value="Genomic_DNA"/>
</dbReference>
<evidence type="ECO:0000313" key="3">
    <source>
        <dbReference type="Proteomes" id="UP000236291"/>
    </source>
</evidence>
<gene>
    <name evidence="2" type="ORF">L195_g046888</name>
</gene>
<organism evidence="2 3">
    <name type="scientific">Trifolium pratense</name>
    <name type="common">Red clover</name>
    <dbReference type="NCBI Taxonomy" id="57577"/>
    <lineage>
        <taxon>Eukaryota</taxon>
        <taxon>Viridiplantae</taxon>
        <taxon>Streptophyta</taxon>
        <taxon>Embryophyta</taxon>
        <taxon>Tracheophyta</taxon>
        <taxon>Spermatophyta</taxon>
        <taxon>Magnoliopsida</taxon>
        <taxon>eudicotyledons</taxon>
        <taxon>Gunneridae</taxon>
        <taxon>Pentapetalae</taxon>
        <taxon>rosids</taxon>
        <taxon>fabids</taxon>
        <taxon>Fabales</taxon>
        <taxon>Fabaceae</taxon>
        <taxon>Papilionoideae</taxon>
        <taxon>50 kb inversion clade</taxon>
        <taxon>NPAAA clade</taxon>
        <taxon>Hologalegina</taxon>
        <taxon>IRL clade</taxon>
        <taxon>Trifolieae</taxon>
        <taxon>Trifolium</taxon>
    </lineage>
</organism>
<dbReference type="ExpressionAtlas" id="A0A2K3MJ02">
    <property type="expression patterns" value="baseline"/>
</dbReference>
<reference evidence="2 3" key="2">
    <citation type="journal article" date="2017" name="Front. Plant Sci.">
        <title>Gene Classification and Mining of Molecular Markers Useful in Red Clover (Trifolium pratense) Breeding.</title>
        <authorList>
            <person name="Istvanek J."/>
            <person name="Dluhosova J."/>
            <person name="Dluhos P."/>
            <person name="Patkova L."/>
            <person name="Nedelnik J."/>
            <person name="Repkova J."/>
        </authorList>
    </citation>
    <scope>NUCLEOTIDE SEQUENCE [LARGE SCALE GENOMIC DNA]</scope>
    <source>
        <strain evidence="3">cv. Tatra</strain>
        <tissue evidence="2">Young leaves</tissue>
    </source>
</reference>
<reference evidence="2 3" key="1">
    <citation type="journal article" date="2014" name="Am. J. Bot.">
        <title>Genome assembly and annotation for red clover (Trifolium pratense; Fabaceae).</title>
        <authorList>
            <person name="Istvanek J."/>
            <person name="Jaros M."/>
            <person name="Krenek A."/>
            <person name="Repkova J."/>
        </authorList>
    </citation>
    <scope>NUCLEOTIDE SEQUENCE [LARGE SCALE GENOMIC DNA]</scope>
    <source>
        <strain evidence="3">cv. Tatra</strain>
        <tissue evidence="2">Young leaves</tissue>
    </source>
</reference>
<protein>
    <submittedName>
        <fullName evidence="2">Uncharacterized protein</fullName>
    </submittedName>
</protein>
<name>A0A2K3MJ02_TRIPR</name>
<accession>A0A2K3MJ02</accession>
<dbReference type="Proteomes" id="UP000236291">
    <property type="component" value="Unassembled WGS sequence"/>
</dbReference>
<sequence length="89" mass="9869">SFQGSPCEDRNFRSDDDTETEDASISRQEDITDLHGILEWAKKLLVSIIVLVALQGDQHLSFRLDDNALYLSCSAVDLKSGNTGLELVE</sequence>
<feature type="non-terminal residue" evidence="2">
    <location>
        <position position="1"/>
    </location>
</feature>
<evidence type="ECO:0000256" key="1">
    <source>
        <dbReference type="SAM" id="MobiDB-lite"/>
    </source>
</evidence>
<feature type="non-terminal residue" evidence="2">
    <location>
        <position position="89"/>
    </location>
</feature>
<evidence type="ECO:0000313" key="2">
    <source>
        <dbReference type="EMBL" id="PNX90762.1"/>
    </source>
</evidence>
<comment type="caution">
    <text evidence="2">The sequence shown here is derived from an EMBL/GenBank/DDBJ whole genome shotgun (WGS) entry which is preliminary data.</text>
</comment>
<feature type="region of interest" description="Disordered" evidence="1">
    <location>
        <begin position="1"/>
        <end position="26"/>
    </location>
</feature>
<dbReference type="AlphaFoldDB" id="A0A2K3MJ02"/>
<proteinExistence type="predicted"/>